<comment type="caution">
    <text evidence="1">The sequence shown here is derived from an EMBL/GenBank/DDBJ whole genome shotgun (WGS) entry which is preliminary data.</text>
</comment>
<evidence type="ECO:0000313" key="1">
    <source>
        <dbReference type="EMBL" id="MBF1674273.1"/>
    </source>
</evidence>
<gene>
    <name evidence="1" type="ORF">HXO65_08750</name>
</gene>
<protein>
    <submittedName>
        <fullName evidence="1">Asparaginase</fullName>
    </submittedName>
</protein>
<dbReference type="InterPro" id="IPR010349">
    <property type="entry name" value="Asparaginase_II"/>
</dbReference>
<name>A0A930Q0B0_9MICC</name>
<dbReference type="Pfam" id="PF06089">
    <property type="entry name" value="Asparaginase_II"/>
    <property type="match status" value="1"/>
</dbReference>
<dbReference type="AlphaFoldDB" id="A0A930Q0B0"/>
<evidence type="ECO:0000313" key="2">
    <source>
        <dbReference type="Proteomes" id="UP000785653"/>
    </source>
</evidence>
<reference evidence="1" key="1">
    <citation type="submission" date="2020-04" db="EMBL/GenBank/DDBJ databases">
        <title>Deep metagenomics examines the oral microbiome during advanced dental caries in children, revealing novel taxa and co-occurrences with host molecules.</title>
        <authorList>
            <person name="Baker J.L."/>
            <person name="Morton J.T."/>
            <person name="Dinis M."/>
            <person name="Alvarez R."/>
            <person name="Tran N.C."/>
            <person name="Knight R."/>
            <person name="Edlund A."/>
        </authorList>
    </citation>
    <scope>NUCLEOTIDE SEQUENCE</scope>
    <source>
        <strain evidence="1">JCVI_47_bin.3</strain>
    </source>
</reference>
<dbReference type="PANTHER" id="PTHR42110:SF1">
    <property type="entry name" value="L-ASPARAGINASE, PUTATIVE (AFU_ORTHOLOGUE AFUA_3G11890)-RELATED"/>
    <property type="match status" value="1"/>
</dbReference>
<organism evidence="1 2">
    <name type="scientific">Rothia mucilaginosa</name>
    <dbReference type="NCBI Taxonomy" id="43675"/>
    <lineage>
        <taxon>Bacteria</taxon>
        <taxon>Bacillati</taxon>
        <taxon>Actinomycetota</taxon>
        <taxon>Actinomycetes</taxon>
        <taxon>Micrococcales</taxon>
        <taxon>Micrococcaceae</taxon>
        <taxon>Rothia</taxon>
    </lineage>
</organism>
<dbReference type="EMBL" id="JABZXS010000229">
    <property type="protein sequence ID" value="MBF1674273.1"/>
    <property type="molecule type" value="Genomic_DNA"/>
</dbReference>
<accession>A0A930Q0B0</accession>
<dbReference type="PANTHER" id="PTHR42110">
    <property type="entry name" value="L-ASPARAGINASE, PUTATIVE (AFU_ORTHOLOGUE AFUA_3G11890)-RELATED"/>
    <property type="match status" value="1"/>
</dbReference>
<sequence length="113" mass="12092">MTNSTTSQATTHTTHQSSAFDVELAQLTRNNFVEARHRGRLILLGPDGEIQLALGDIHEPFYLRSAAKPLQAIGSMKAGAPLRGSQVAIACGSHCGTFEQMRAVQDVLTQGST</sequence>
<feature type="non-terminal residue" evidence="1">
    <location>
        <position position="113"/>
    </location>
</feature>
<dbReference type="Proteomes" id="UP000785653">
    <property type="component" value="Unassembled WGS sequence"/>
</dbReference>
<proteinExistence type="predicted"/>